<keyword evidence="10" id="KW-1185">Reference proteome</keyword>
<dbReference type="Proteomes" id="UP000237923">
    <property type="component" value="Unassembled WGS sequence"/>
</dbReference>
<keyword evidence="3" id="KW-0520">NAD</keyword>
<dbReference type="Pfam" id="PF00389">
    <property type="entry name" value="2-Hacid_dh"/>
    <property type="match status" value="1"/>
</dbReference>
<evidence type="ECO:0000313" key="10">
    <source>
        <dbReference type="Proteomes" id="UP000239237"/>
    </source>
</evidence>
<dbReference type="GO" id="GO:0005829">
    <property type="term" value="C:cytosol"/>
    <property type="evidence" value="ECO:0007669"/>
    <property type="project" value="TreeGrafter"/>
</dbReference>
<organism evidence="8 9">
    <name type="scientific">Leuconostoc suionicum</name>
    <dbReference type="NCBI Taxonomy" id="1511761"/>
    <lineage>
        <taxon>Bacteria</taxon>
        <taxon>Bacillati</taxon>
        <taxon>Bacillota</taxon>
        <taxon>Bacilli</taxon>
        <taxon>Lactobacillales</taxon>
        <taxon>Lactobacillaceae</taxon>
        <taxon>Leuconostoc</taxon>
    </lineage>
</organism>
<evidence type="ECO:0000256" key="3">
    <source>
        <dbReference type="ARBA" id="ARBA00023027"/>
    </source>
</evidence>
<dbReference type="InterPro" id="IPR029753">
    <property type="entry name" value="D-isomer_DH_CS"/>
</dbReference>
<proteinExistence type="inferred from homology"/>
<accession>A0A2N9K8C5</accession>
<dbReference type="GO" id="GO:0016618">
    <property type="term" value="F:hydroxypyruvate reductase [NAD(P)H] activity"/>
    <property type="evidence" value="ECO:0007669"/>
    <property type="project" value="TreeGrafter"/>
</dbReference>
<reference evidence="8 9" key="1">
    <citation type="submission" date="2018-02" db="EMBL/GenBank/DDBJ databases">
        <authorList>
            <person name="Cohen D.B."/>
            <person name="Kent A.D."/>
        </authorList>
    </citation>
    <scope>NUCLEOTIDE SEQUENCE [LARGE SCALE GENOMIC DNA]</scope>
    <source>
        <strain evidence="8 9">CECT 9216</strain>
    </source>
</reference>
<dbReference type="InterPro" id="IPR006139">
    <property type="entry name" value="D-isomer_2_OHA_DH_cat_dom"/>
</dbReference>
<name>A0A2N9K8C5_9LACO</name>
<feature type="domain" description="D-isomer specific 2-hydroxyacid dehydrogenase NAD-binding" evidence="6">
    <location>
        <begin position="126"/>
        <end position="277"/>
    </location>
</feature>
<dbReference type="Gene3D" id="3.40.50.720">
    <property type="entry name" value="NAD(P)-binding Rossmann-like Domain"/>
    <property type="match status" value="2"/>
</dbReference>
<dbReference type="EMBL" id="OKQU01000001">
    <property type="protein sequence ID" value="SPE06749.1"/>
    <property type="molecule type" value="Genomic_DNA"/>
</dbReference>
<dbReference type="EMBL" id="OKQR01000001">
    <property type="protein sequence ID" value="SPD91524.1"/>
    <property type="molecule type" value="Genomic_DNA"/>
</dbReference>
<protein>
    <submittedName>
        <fullName evidence="8">Glyoxylate/hydroxypyruvate reductase B</fullName>
        <ecNumber evidence="8">1.1.1.79</ecNumber>
    </submittedName>
</protein>
<feature type="domain" description="D-isomer specific 2-hydroxyacid dehydrogenase catalytic" evidence="5">
    <location>
        <begin position="4"/>
        <end position="309"/>
    </location>
</feature>
<evidence type="ECO:0000256" key="4">
    <source>
        <dbReference type="RuleBase" id="RU003719"/>
    </source>
</evidence>
<dbReference type="PROSITE" id="PS00671">
    <property type="entry name" value="D_2_HYDROXYACID_DH_3"/>
    <property type="match status" value="1"/>
</dbReference>
<dbReference type="InterPro" id="IPR006140">
    <property type="entry name" value="D-isomer_DH_NAD-bd"/>
</dbReference>
<dbReference type="AlphaFoldDB" id="A0A2N9K8C5"/>
<keyword evidence="8" id="KW-0670">Pyruvate</keyword>
<sequence>MKKVLVASQVDEIAKTFLIQQGFQVLENNQETDNCFDENPEVEAVLLMPIKFDDNTMNKMPSLKIIARHGVGYDNVSLSAATQRGIVVTNTPGANASSVAETALMFLLMSGRQFASKLINSNTKSLALSTGNSFGYELSHKIVGIIGYGNIGRKIARLLSGFNVKILVNARHKYVIDNGEMASLVEIYEKADYIVLALPATHETTHMINSATLKLMKKNAVLINVGRGQLIDEDALYSALINNQIFGAGLDVTENEPVSAQNPLYSLPNVFLTPHVAGQSREAKENVALEAAKEITRVLNGSQPKHQVNN</sequence>
<dbReference type="Pfam" id="PF02826">
    <property type="entry name" value="2-Hacid_dh_C"/>
    <property type="match status" value="1"/>
</dbReference>
<dbReference type="EC" id="1.1.1.79" evidence="8"/>
<dbReference type="Proteomes" id="UP000239237">
    <property type="component" value="Unassembled WGS sequence"/>
</dbReference>
<dbReference type="PANTHER" id="PTHR10996:SF178">
    <property type="entry name" value="2-HYDROXYACID DEHYDROGENASE YGL185C-RELATED"/>
    <property type="match status" value="1"/>
</dbReference>
<dbReference type="PANTHER" id="PTHR10996">
    <property type="entry name" value="2-HYDROXYACID DEHYDROGENASE-RELATED"/>
    <property type="match status" value="1"/>
</dbReference>
<reference evidence="7 10" key="2">
    <citation type="submission" date="2018-02" db="EMBL/GenBank/DDBJ databases">
        <authorList>
            <person name="Rodrigo-Torres L."/>
            <person name="Arahal R. D."/>
            <person name="Lucena T."/>
        </authorList>
    </citation>
    <scope>NUCLEOTIDE SEQUENCE [LARGE SCALE GENOMIC DNA]</scope>
    <source>
        <strain evidence="7 10">CECT 8486</strain>
    </source>
</reference>
<dbReference type="RefSeq" id="WP_105299618.1">
    <property type="nucleotide sequence ID" value="NZ_JASDEH010000032.1"/>
</dbReference>
<gene>
    <name evidence="8" type="primary">ghrB_1</name>
    <name evidence="7" type="ORF">LES8486_00504</name>
    <name evidence="8" type="ORF">LES9216_00651</name>
</gene>
<dbReference type="CDD" id="cd12172">
    <property type="entry name" value="PGDH_like_2"/>
    <property type="match status" value="1"/>
</dbReference>
<dbReference type="GO" id="GO:0051287">
    <property type="term" value="F:NAD binding"/>
    <property type="evidence" value="ECO:0007669"/>
    <property type="project" value="InterPro"/>
</dbReference>
<evidence type="ECO:0000313" key="7">
    <source>
        <dbReference type="EMBL" id="SPD91524.1"/>
    </source>
</evidence>
<dbReference type="InterPro" id="IPR050223">
    <property type="entry name" value="D-isomer_2-hydroxyacid_DH"/>
</dbReference>
<dbReference type="SUPFAM" id="SSF52283">
    <property type="entry name" value="Formate/glycerate dehydrogenase catalytic domain-like"/>
    <property type="match status" value="1"/>
</dbReference>
<dbReference type="SUPFAM" id="SSF51735">
    <property type="entry name" value="NAD(P)-binding Rossmann-fold domains"/>
    <property type="match status" value="1"/>
</dbReference>
<evidence type="ECO:0000313" key="9">
    <source>
        <dbReference type="Proteomes" id="UP000237923"/>
    </source>
</evidence>
<evidence type="ECO:0000259" key="6">
    <source>
        <dbReference type="Pfam" id="PF02826"/>
    </source>
</evidence>
<evidence type="ECO:0000256" key="2">
    <source>
        <dbReference type="ARBA" id="ARBA00023002"/>
    </source>
</evidence>
<evidence type="ECO:0000259" key="5">
    <source>
        <dbReference type="Pfam" id="PF00389"/>
    </source>
</evidence>
<evidence type="ECO:0000313" key="8">
    <source>
        <dbReference type="EMBL" id="SPE06749.1"/>
    </source>
</evidence>
<dbReference type="InterPro" id="IPR036291">
    <property type="entry name" value="NAD(P)-bd_dom_sf"/>
</dbReference>
<comment type="similarity">
    <text evidence="1 4">Belongs to the D-isomer specific 2-hydroxyacid dehydrogenase family.</text>
</comment>
<dbReference type="GO" id="GO:0030267">
    <property type="term" value="F:glyoxylate reductase (NADPH) activity"/>
    <property type="evidence" value="ECO:0007669"/>
    <property type="project" value="UniProtKB-EC"/>
</dbReference>
<keyword evidence="2 4" id="KW-0560">Oxidoreductase</keyword>
<evidence type="ECO:0000256" key="1">
    <source>
        <dbReference type="ARBA" id="ARBA00005854"/>
    </source>
</evidence>